<feature type="region of interest" description="Disordered" evidence="12">
    <location>
        <begin position="381"/>
        <end position="526"/>
    </location>
</feature>
<feature type="compositionally biased region" description="Basic and acidic residues" evidence="12">
    <location>
        <begin position="468"/>
        <end position="480"/>
    </location>
</feature>
<evidence type="ECO:0000256" key="8">
    <source>
        <dbReference type="ARBA" id="ARBA00047984"/>
    </source>
</evidence>
<dbReference type="GO" id="GO:0009266">
    <property type="term" value="P:response to temperature stimulus"/>
    <property type="evidence" value="ECO:0007669"/>
    <property type="project" value="UniProtKB-ARBA"/>
</dbReference>
<dbReference type="InterPro" id="IPR011545">
    <property type="entry name" value="DEAD/DEAH_box_helicase_dom"/>
</dbReference>
<feature type="compositionally biased region" description="Low complexity" evidence="12">
    <location>
        <begin position="517"/>
        <end position="526"/>
    </location>
</feature>
<evidence type="ECO:0000256" key="10">
    <source>
        <dbReference type="PROSITE-ProRule" id="PRU00552"/>
    </source>
</evidence>
<evidence type="ECO:0000256" key="6">
    <source>
        <dbReference type="ARBA" id="ARBA00022840"/>
    </source>
</evidence>
<dbReference type="InterPro" id="IPR050079">
    <property type="entry name" value="DEAD_box_RNA_helicase"/>
</dbReference>
<dbReference type="EC" id="3.6.4.13" evidence="1"/>
<evidence type="ECO:0000256" key="9">
    <source>
        <dbReference type="ARBA" id="ARBA00074363"/>
    </source>
</evidence>
<dbReference type="GO" id="GO:0005524">
    <property type="term" value="F:ATP binding"/>
    <property type="evidence" value="ECO:0007669"/>
    <property type="project" value="UniProtKB-KW"/>
</dbReference>
<dbReference type="PROSITE" id="PS51194">
    <property type="entry name" value="HELICASE_CTER"/>
    <property type="match status" value="1"/>
</dbReference>
<evidence type="ECO:0000256" key="7">
    <source>
        <dbReference type="ARBA" id="ARBA00038437"/>
    </source>
</evidence>
<protein>
    <recommendedName>
        <fullName evidence="9">DEAD-box ATP-dependent RNA helicase RhpA</fullName>
        <ecNumber evidence="1">3.6.4.13</ecNumber>
    </recommendedName>
</protein>
<evidence type="ECO:0000256" key="1">
    <source>
        <dbReference type="ARBA" id="ARBA00012552"/>
    </source>
</evidence>
<sequence length="526" mass="59476">MLFSELGLGPDVLRAIEDKGYTQPTPIQEQAIPWVLQGRDVLGCAQTGTGKTASFTLPMISILASGRARARMPRSLILEPTRELAAQVAESFETYGKHHKLSMALLIGGETFTEQVKRLDRGVDVLIATPGRLIDLFERGNIMLNDIKVFVIDEADRMLDMGFIPDIERIVSKLPKQRQTLFFSATMPPEIRRLADAFLSNPKEVTVAPPASPSETVTQAMVLVHEEDKRKALRHLLRTEDVKNAFIFCNRKRDVAILQKSLESHGFNAGALHGDMVQSKRTETLEAFKKGEITLLVCSDVAARGLDVQGLSHVFNFDVPISPEDYVHRIGRTGRAGRMGRAFTLASPLDGKQVSAIGRLIKREIPLIAIDGLESAEFLSEDEARRGRSRGRGKDKERGDRGASRAERAERPDREERAPREERQAREERQPREERPSRDERPVREERVREERQPRDERQPRESLAAAESRRQDPRRDRDRDRRRRRDEDEDDTPVIGFGDHMPAFMLRSARRPAPAEPAEQSSQEG</sequence>
<evidence type="ECO:0000259" key="15">
    <source>
        <dbReference type="PROSITE" id="PS51195"/>
    </source>
</evidence>
<feature type="domain" description="Helicase C-terminal" evidence="14">
    <location>
        <begin position="216"/>
        <end position="384"/>
    </location>
</feature>
<dbReference type="Proteomes" id="UP000316083">
    <property type="component" value="Unassembled WGS sequence"/>
</dbReference>
<keyword evidence="6 11" id="KW-0067">ATP-binding</keyword>
<evidence type="ECO:0000256" key="12">
    <source>
        <dbReference type="SAM" id="MobiDB-lite"/>
    </source>
</evidence>
<organism evidence="16 17">
    <name type="scientific">Azospirillum brasilense</name>
    <dbReference type="NCBI Taxonomy" id="192"/>
    <lineage>
        <taxon>Bacteria</taxon>
        <taxon>Pseudomonadati</taxon>
        <taxon>Pseudomonadota</taxon>
        <taxon>Alphaproteobacteria</taxon>
        <taxon>Rhodospirillales</taxon>
        <taxon>Azospirillaceae</taxon>
        <taxon>Azospirillum</taxon>
    </lineage>
</organism>
<dbReference type="SUPFAM" id="SSF52540">
    <property type="entry name" value="P-loop containing nucleoside triphosphate hydrolases"/>
    <property type="match status" value="1"/>
</dbReference>
<name>A0A560BNX5_AZOBR</name>
<dbReference type="GO" id="GO:0003724">
    <property type="term" value="F:RNA helicase activity"/>
    <property type="evidence" value="ECO:0007669"/>
    <property type="project" value="UniProtKB-EC"/>
</dbReference>
<feature type="compositionally biased region" description="Basic and acidic residues" evidence="12">
    <location>
        <begin position="382"/>
        <end position="461"/>
    </location>
</feature>
<keyword evidence="4 11" id="KW-0378">Hydrolase</keyword>
<dbReference type="CDD" id="cd18787">
    <property type="entry name" value="SF2_C_DEAD"/>
    <property type="match status" value="1"/>
</dbReference>
<evidence type="ECO:0000313" key="17">
    <source>
        <dbReference type="Proteomes" id="UP000316083"/>
    </source>
</evidence>
<dbReference type="CDD" id="cd00268">
    <property type="entry name" value="DEADc"/>
    <property type="match status" value="1"/>
</dbReference>
<dbReference type="AlphaFoldDB" id="A0A560BNX5"/>
<dbReference type="PROSITE" id="PS51195">
    <property type="entry name" value="Q_MOTIF"/>
    <property type="match status" value="1"/>
</dbReference>
<dbReference type="Gene3D" id="3.40.50.300">
    <property type="entry name" value="P-loop containing nucleotide triphosphate hydrolases"/>
    <property type="match status" value="2"/>
</dbReference>
<accession>A0A560BNX5</accession>
<evidence type="ECO:0000256" key="5">
    <source>
        <dbReference type="ARBA" id="ARBA00022806"/>
    </source>
</evidence>
<gene>
    <name evidence="16" type="ORF">FBZ82_101340</name>
</gene>
<dbReference type="GO" id="GO:0005829">
    <property type="term" value="C:cytosol"/>
    <property type="evidence" value="ECO:0007669"/>
    <property type="project" value="TreeGrafter"/>
</dbReference>
<comment type="caution">
    <text evidence="16">The sequence shown here is derived from an EMBL/GenBank/DDBJ whole genome shotgun (WGS) entry which is preliminary data.</text>
</comment>
<keyword evidence="2" id="KW-0963">Cytoplasm</keyword>
<dbReference type="InterPro" id="IPR027417">
    <property type="entry name" value="P-loop_NTPase"/>
</dbReference>
<keyword evidence="5 11" id="KW-0347">Helicase</keyword>
<dbReference type="SMART" id="SM00487">
    <property type="entry name" value="DEXDc"/>
    <property type="match status" value="1"/>
</dbReference>
<dbReference type="PANTHER" id="PTHR47959:SF13">
    <property type="entry name" value="ATP-DEPENDENT RNA HELICASE RHLE"/>
    <property type="match status" value="1"/>
</dbReference>
<dbReference type="GO" id="GO:0016787">
    <property type="term" value="F:hydrolase activity"/>
    <property type="evidence" value="ECO:0007669"/>
    <property type="project" value="UniProtKB-KW"/>
</dbReference>
<dbReference type="FunFam" id="3.40.50.300:FF:000108">
    <property type="entry name" value="ATP-dependent RNA helicase RhlE"/>
    <property type="match status" value="1"/>
</dbReference>
<dbReference type="InterPro" id="IPR014001">
    <property type="entry name" value="Helicase_ATP-bd"/>
</dbReference>
<dbReference type="PANTHER" id="PTHR47959">
    <property type="entry name" value="ATP-DEPENDENT RNA HELICASE RHLE-RELATED"/>
    <property type="match status" value="1"/>
</dbReference>
<dbReference type="SMART" id="SM00490">
    <property type="entry name" value="HELICc"/>
    <property type="match status" value="1"/>
</dbReference>
<evidence type="ECO:0000259" key="14">
    <source>
        <dbReference type="PROSITE" id="PS51194"/>
    </source>
</evidence>
<dbReference type="GO" id="GO:0042255">
    <property type="term" value="P:ribosome assembly"/>
    <property type="evidence" value="ECO:0007669"/>
    <property type="project" value="UniProtKB-ARBA"/>
</dbReference>
<dbReference type="InterPro" id="IPR001650">
    <property type="entry name" value="Helicase_C-like"/>
</dbReference>
<dbReference type="Pfam" id="PF00271">
    <property type="entry name" value="Helicase_C"/>
    <property type="match status" value="1"/>
</dbReference>
<proteinExistence type="inferred from homology"/>
<dbReference type="Pfam" id="PF00270">
    <property type="entry name" value="DEAD"/>
    <property type="match status" value="1"/>
</dbReference>
<dbReference type="RefSeq" id="WP_145672043.1">
    <property type="nucleotide sequence ID" value="NZ_VITF01000001.1"/>
</dbReference>
<dbReference type="GO" id="GO:0003676">
    <property type="term" value="F:nucleic acid binding"/>
    <property type="evidence" value="ECO:0007669"/>
    <property type="project" value="InterPro"/>
</dbReference>
<comment type="similarity">
    <text evidence="7 11">Belongs to the DEAD box helicase family.</text>
</comment>
<dbReference type="InterPro" id="IPR014014">
    <property type="entry name" value="RNA_helicase_DEAD_Q_motif"/>
</dbReference>
<dbReference type="InterPro" id="IPR044742">
    <property type="entry name" value="DEAD/DEAH_RhlB"/>
</dbReference>
<dbReference type="EMBL" id="VITF01000001">
    <property type="protein sequence ID" value="TWA74325.1"/>
    <property type="molecule type" value="Genomic_DNA"/>
</dbReference>
<evidence type="ECO:0000259" key="13">
    <source>
        <dbReference type="PROSITE" id="PS51192"/>
    </source>
</evidence>
<comment type="catalytic activity">
    <reaction evidence="8">
        <text>ATP + H2O = ADP + phosphate + H(+)</text>
        <dbReference type="Rhea" id="RHEA:13065"/>
        <dbReference type="ChEBI" id="CHEBI:15377"/>
        <dbReference type="ChEBI" id="CHEBI:15378"/>
        <dbReference type="ChEBI" id="CHEBI:30616"/>
        <dbReference type="ChEBI" id="CHEBI:43474"/>
        <dbReference type="ChEBI" id="CHEBI:456216"/>
        <dbReference type="EC" id="3.6.4.13"/>
    </reaction>
</comment>
<evidence type="ECO:0000313" key="16">
    <source>
        <dbReference type="EMBL" id="TWA74325.1"/>
    </source>
</evidence>
<dbReference type="PROSITE" id="PS00039">
    <property type="entry name" value="DEAD_ATP_HELICASE"/>
    <property type="match status" value="1"/>
</dbReference>
<dbReference type="PROSITE" id="PS51192">
    <property type="entry name" value="HELICASE_ATP_BIND_1"/>
    <property type="match status" value="1"/>
</dbReference>
<evidence type="ECO:0000256" key="11">
    <source>
        <dbReference type="RuleBase" id="RU000492"/>
    </source>
</evidence>
<feature type="domain" description="Helicase ATP-binding" evidence="13">
    <location>
        <begin position="32"/>
        <end position="205"/>
    </location>
</feature>
<feature type="domain" description="DEAD-box RNA helicase Q" evidence="15">
    <location>
        <begin position="1"/>
        <end position="29"/>
    </location>
</feature>
<keyword evidence="3 11" id="KW-0547">Nucleotide-binding</keyword>
<dbReference type="InterPro" id="IPR000629">
    <property type="entry name" value="RNA-helicase_DEAD-box_CS"/>
</dbReference>
<evidence type="ECO:0000256" key="3">
    <source>
        <dbReference type="ARBA" id="ARBA00022741"/>
    </source>
</evidence>
<evidence type="ECO:0000256" key="2">
    <source>
        <dbReference type="ARBA" id="ARBA00022490"/>
    </source>
</evidence>
<feature type="short sequence motif" description="Q motif" evidence="10">
    <location>
        <begin position="1"/>
        <end position="29"/>
    </location>
</feature>
<evidence type="ECO:0000256" key="4">
    <source>
        <dbReference type="ARBA" id="ARBA00022801"/>
    </source>
</evidence>
<reference evidence="16 17" key="1">
    <citation type="submission" date="2019-06" db="EMBL/GenBank/DDBJ databases">
        <title>Genomic Encyclopedia of Type Strains, Phase IV (KMG-V): Genome sequencing to study the core and pangenomes of soil and plant-associated prokaryotes.</title>
        <authorList>
            <person name="Whitman W."/>
        </authorList>
    </citation>
    <scope>NUCLEOTIDE SEQUENCE [LARGE SCALE GENOMIC DNA]</scope>
    <source>
        <strain evidence="16 17">BR 11796</strain>
    </source>
</reference>